<evidence type="ECO:0000313" key="3">
    <source>
        <dbReference type="Proteomes" id="UP000276215"/>
    </source>
</evidence>
<evidence type="ECO:0000256" key="1">
    <source>
        <dbReference type="SAM" id="MobiDB-lite"/>
    </source>
</evidence>
<sequence length="71" mass="7822">VATSSTEAEYMAVTEAAKEAVQLRCLLIELELQVVLHAVPNTMNNYFHGSDEQQESLSSKVHTTESISDLL</sequence>
<protein>
    <submittedName>
        <fullName evidence="2">Uncharacterized protein</fullName>
    </submittedName>
</protein>
<gene>
    <name evidence="2" type="ORF">L873DRAFT_1714652</name>
</gene>
<proteinExistence type="predicted"/>
<dbReference type="Proteomes" id="UP000276215">
    <property type="component" value="Unassembled WGS sequence"/>
</dbReference>
<reference evidence="2 3" key="1">
    <citation type="journal article" date="2018" name="Nat. Ecol. Evol.">
        <title>Pezizomycetes genomes reveal the molecular basis of ectomycorrhizal truffle lifestyle.</title>
        <authorList>
            <person name="Murat C."/>
            <person name="Payen T."/>
            <person name="Noel B."/>
            <person name="Kuo A."/>
            <person name="Morin E."/>
            <person name="Chen J."/>
            <person name="Kohler A."/>
            <person name="Krizsan K."/>
            <person name="Balestrini R."/>
            <person name="Da Silva C."/>
            <person name="Montanini B."/>
            <person name="Hainaut M."/>
            <person name="Levati E."/>
            <person name="Barry K.W."/>
            <person name="Belfiori B."/>
            <person name="Cichocki N."/>
            <person name="Clum A."/>
            <person name="Dockter R.B."/>
            <person name="Fauchery L."/>
            <person name="Guy J."/>
            <person name="Iotti M."/>
            <person name="Le Tacon F."/>
            <person name="Lindquist E.A."/>
            <person name="Lipzen A."/>
            <person name="Malagnac F."/>
            <person name="Mello A."/>
            <person name="Molinier V."/>
            <person name="Miyauchi S."/>
            <person name="Poulain J."/>
            <person name="Riccioni C."/>
            <person name="Rubini A."/>
            <person name="Sitrit Y."/>
            <person name="Splivallo R."/>
            <person name="Traeger S."/>
            <person name="Wang M."/>
            <person name="Zifcakova L."/>
            <person name="Wipf D."/>
            <person name="Zambonelli A."/>
            <person name="Paolocci F."/>
            <person name="Nowrousian M."/>
            <person name="Ottonello S."/>
            <person name="Baldrian P."/>
            <person name="Spatafora J.W."/>
            <person name="Henrissat B."/>
            <person name="Nagy L.G."/>
            <person name="Aury J.M."/>
            <person name="Wincker P."/>
            <person name="Grigoriev I.V."/>
            <person name="Bonfante P."/>
            <person name="Martin F.M."/>
        </authorList>
    </citation>
    <scope>NUCLEOTIDE SEQUENCE [LARGE SCALE GENOMIC DNA]</scope>
    <source>
        <strain evidence="2 3">120613-1</strain>
    </source>
</reference>
<name>A0A3N4J2P2_9PEZI</name>
<organism evidence="2 3">
    <name type="scientific">Choiromyces venosus 120613-1</name>
    <dbReference type="NCBI Taxonomy" id="1336337"/>
    <lineage>
        <taxon>Eukaryota</taxon>
        <taxon>Fungi</taxon>
        <taxon>Dikarya</taxon>
        <taxon>Ascomycota</taxon>
        <taxon>Pezizomycotina</taxon>
        <taxon>Pezizomycetes</taxon>
        <taxon>Pezizales</taxon>
        <taxon>Tuberaceae</taxon>
        <taxon>Choiromyces</taxon>
    </lineage>
</organism>
<evidence type="ECO:0000313" key="2">
    <source>
        <dbReference type="EMBL" id="RPA91348.1"/>
    </source>
</evidence>
<dbReference type="OrthoDB" id="5423336at2759"/>
<accession>A0A3N4J2P2</accession>
<dbReference type="EMBL" id="ML120499">
    <property type="protein sequence ID" value="RPA91348.1"/>
    <property type="molecule type" value="Genomic_DNA"/>
</dbReference>
<keyword evidence="3" id="KW-1185">Reference proteome</keyword>
<dbReference type="AlphaFoldDB" id="A0A3N4J2P2"/>
<feature type="region of interest" description="Disordered" evidence="1">
    <location>
        <begin position="47"/>
        <end position="71"/>
    </location>
</feature>
<feature type="compositionally biased region" description="Polar residues" evidence="1">
    <location>
        <begin position="55"/>
        <end position="71"/>
    </location>
</feature>
<feature type="non-terminal residue" evidence="2">
    <location>
        <position position="1"/>
    </location>
</feature>